<dbReference type="PANTHER" id="PTHR22683:SF41">
    <property type="entry name" value="DNA TRANSLOCASE FTSK"/>
    <property type="match status" value="1"/>
</dbReference>
<dbReference type="GO" id="GO:0007059">
    <property type="term" value="P:chromosome segregation"/>
    <property type="evidence" value="ECO:0007669"/>
    <property type="project" value="UniProtKB-KW"/>
</dbReference>
<keyword evidence="10" id="KW-0238">DNA-binding</keyword>
<evidence type="ECO:0000256" key="7">
    <source>
        <dbReference type="ARBA" id="ARBA00022829"/>
    </source>
</evidence>
<sequence>MPSKRSSNAQQKRRAKGSGSAGRGRAQRESLVPARGTAANDILGVALIVVSVVMFLSLVTPTSAPVTRALGEFLTLCFGMGAFLCPVALIVYSSTFFVEREGSAGTRVAVGLALVVAAILGILSINVPGAETNPDAVLVAQVAASRGGYVGGGIAWCLLESVGMTVGNVVLVGVIAAGAIVCGFSLSGAVERLRERYQAFEARHEAARQQRMAGRGAAYDAYDETLDMAQDPFADQHDAGMAPIAERRTTVFRRNQATAEADMKPAEDEPEQKTTVLSSAKTKILERRRKKHPPIDEDEAVPAGSVKTDGAEAAVAPAVTAPLPVVPGERPAAQPAVPDFLRDAKGSGIGRKGTSDSARKAPGEKGRASRPGKAAGAKAASVQTAMPIVPEGESFSPKGAVAAAPKGVKRPGDGVEDYELPPFSMLSSNPNSANSASSKEELDETKERLQGTLHEFGLSSRVVDYVSGPLVTTFRIEMGEGERVSKIKNLEDDIALTLAAEKVRIFAPIRGTSYVGIEIPNSRRANVHLGDVLPYATGGPLEVAIGRDSAGKPVVADIAKMPHMLVAGTTGSGKSVMINSMVMSLLMRSTPKQVRLIMIDPKRVEFSCYNGLPHLYVPVVTDPRQAASALQWAVSEMERRLKVFERAGARNIKVYNQMCTTGKLSEMDNPPEPMPYIVVVIDELSDLMMTAGKDVEASIVRIAQLARAAGIHLVIATQRPSANVVTGLIKSNIDSRVALKVSSGIDSRVILDETGAERLLGNGDMLFKDRGLAPRRVLGCYTSDDEIESVVSFIRDQAEPDYHNEILSQVVPGQPSAGGGADVAEDDDPLVWEAAQIVVDSQLGSTSGLQRRLKVGYARAGRIMDMLEAKGVVGPPEGSKPREVLLDKDGLEELRAAEAKYREV</sequence>
<feature type="transmembrane region" description="Helical" evidence="16">
    <location>
        <begin position="73"/>
        <end position="92"/>
    </location>
</feature>
<dbReference type="SUPFAM" id="SSF46785">
    <property type="entry name" value="Winged helix' DNA-binding domain"/>
    <property type="match status" value="1"/>
</dbReference>
<evidence type="ECO:0000256" key="15">
    <source>
        <dbReference type="SAM" id="MobiDB-lite"/>
    </source>
</evidence>
<evidence type="ECO:0000256" key="4">
    <source>
        <dbReference type="ARBA" id="ARBA00022618"/>
    </source>
</evidence>
<keyword evidence="5 16" id="KW-0812">Transmembrane</keyword>
<keyword evidence="9 16" id="KW-1133">Transmembrane helix</keyword>
<feature type="region of interest" description="Disordered" evidence="15">
    <location>
        <begin position="259"/>
        <end position="304"/>
    </location>
</feature>
<evidence type="ECO:0000256" key="9">
    <source>
        <dbReference type="ARBA" id="ARBA00022989"/>
    </source>
</evidence>
<evidence type="ECO:0000256" key="10">
    <source>
        <dbReference type="ARBA" id="ARBA00023125"/>
    </source>
</evidence>
<dbReference type="InterPro" id="IPR036390">
    <property type="entry name" value="WH_DNA-bd_sf"/>
</dbReference>
<dbReference type="InterPro" id="IPR036388">
    <property type="entry name" value="WH-like_DNA-bd_sf"/>
</dbReference>
<comment type="similarity">
    <text evidence="2">Belongs to the FtsK/SpoIIIE/SftA family.</text>
</comment>
<feature type="binding site" evidence="14">
    <location>
        <begin position="568"/>
        <end position="575"/>
    </location>
    <ligand>
        <name>ATP</name>
        <dbReference type="ChEBI" id="CHEBI:30616"/>
    </ligand>
</feature>
<dbReference type="PROSITE" id="PS50901">
    <property type="entry name" value="FTSK"/>
    <property type="match status" value="1"/>
</dbReference>
<dbReference type="InterPro" id="IPR050206">
    <property type="entry name" value="FtsK/SpoIIIE/SftA"/>
</dbReference>
<feature type="transmembrane region" description="Helical" evidence="16">
    <location>
        <begin position="42"/>
        <end position="61"/>
    </location>
</feature>
<dbReference type="EMBL" id="JABAGR010000002">
    <property type="protein sequence ID" value="NMF25498.1"/>
    <property type="molecule type" value="Genomic_DNA"/>
</dbReference>
<evidence type="ECO:0000256" key="14">
    <source>
        <dbReference type="PROSITE-ProRule" id="PRU00289"/>
    </source>
</evidence>
<evidence type="ECO:0000256" key="13">
    <source>
        <dbReference type="ARBA" id="ARBA00024986"/>
    </source>
</evidence>
<comment type="subcellular location">
    <subcellularLocation>
        <location evidence="1">Cell membrane</location>
        <topology evidence="1">Multi-pass membrane protein</topology>
    </subcellularLocation>
</comment>
<evidence type="ECO:0000256" key="12">
    <source>
        <dbReference type="ARBA" id="ARBA00023306"/>
    </source>
</evidence>
<dbReference type="GO" id="GO:0051301">
    <property type="term" value="P:cell division"/>
    <property type="evidence" value="ECO:0007669"/>
    <property type="project" value="UniProtKB-KW"/>
</dbReference>
<dbReference type="RefSeq" id="WP_170103542.1">
    <property type="nucleotide sequence ID" value="NZ_JABAGR010000002.1"/>
</dbReference>
<keyword evidence="3" id="KW-1003">Cell membrane</keyword>
<dbReference type="Pfam" id="PF17854">
    <property type="entry name" value="FtsK_alpha"/>
    <property type="match status" value="1"/>
</dbReference>
<dbReference type="SMART" id="SM00843">
    <property type="entry name" value="Ftsk_gamma"/>
    <property type="match status" value="1"/>
</dbReference>
<keyword evidence="6 14" id="KW-0547">Nucleotide-binding</keyword>
<feature type="transmembrane region" description="Helical" evidence="16">
    <location>
        <begin position="104"/>
        <end position="125"/>
    </location>
</feature>
<evidence type="ECO:0000313" key="19">
    <source>
        <dbReference type="Proteomes" id="UP000565613"/>
    </source>
</evidence>
<feature type="region of interest" description="Disordered" evidence="15">
    <location>
        <begin position="1"/>
        <end position="32"/>
    </location>
</feature>
<evidence type="ECO:0000256" key="3">
    <source>
        <dbReference type="ARBA" id="ARBA00022475"/>
    </source>
</evidence>
<dbReference type="PANTHER" id="PTHR22683">
    <property type="entry name" value="SPORULATION PROTEIN RELATED"/>
    <property type="match status" value="1"/>
</dbReference>
<dbReference type="Proteomes" id="UP000565613">
    <property type="component" value="Unassembled WGS sequence"/>
</dbReference>
<evidence type="ECO:0000256" key="5">
    <source>
        <dbReference type="ARBA" id="ARBA00022692"/>
    </source>
</evidence>
<accession>A0A7X9XZY1</accession>
<keyword evidence="11 16" id="KW-0472">Membrane</keyword>
<evidence type="ECO:0000256" key="16">
    <source>
        <dbReference type="SAM" id="Phobius"/>
    </source>
</evidence>
<reference evidence="18 19" key="1">
    <citation type="submission" date="2020-04" db="EMBL/GenBank/DDBJ databases">
        <authorList>
            <person name="Hitch T.C.A."/>
            <person name="Wylensek D."/>
            <person name="Clavel T."/>
        </authorList>
    </citation>
    <scope>NUCLEOTIDE SEQUENCE [LARGE SCALE GENOMIC DNA]</scope>
    <source>
        <strain evidence="18 19">105184</strain>
    </source>
</reference>
<organism evidence="18 19">
    <name type="scientific">Parafannyhessea umbonata</name>
    <dbReference type="NCBI Taxonomy" id="604330"/>
    <lineage>
        <taxon>Bacteria</taxon>
        <taxon>Bacillati</taxon>
        <taxon>Actinomycetota</taxon>
        <taxon>Coriobacteriia</taxon>
        <taxon>Coriobacteriales</taxon>
        <taxon>Atopobiaceae</taxon>
        <taxon>Parafannyhessea</taxon>
    </lineage>
</organism>
<dbReference type="SUPFAM" id="SSF52540">
    <property type="entry name" value="P-loop containing nucleoside triphosphate hydrolases"/>
    <property type="match status" value="1"/>
</dbReference>
<feature type="compositionally biased region" description="Polar residues" evidence="15">
    <location>
        <begin position="1"/>
        <end position="10"/>
    </location>
</feature>
<evidence type="ECO:0000256" key="8">
    <source>
        <dbReference type="ARBA" id="ARBA00022840"/>
    </source>
</evidence>
<dbReference type="AlphaFoldDB" id="A0A7X9XZY1"/>
<feature type="compositionally biased region" description="Basic and acidic residues" evidence="15">
    <location>
        <begin position="353"/>
        <end position="367"/>
    </location>
</feature>
<protein>
    <submittedName>
        <fullName evidence="18">DNA translocase FtsK</fullName>
    </submittedName>
</protein>
<evidence type="ECO:0000256" key="2">
    <source>
        <dbReference type="ARBA" id="ARBA00006474"/>
    </source>
</evidence>
<dbReference type="GO" id="GO:0003677">
    <property type="term" value="F:DNA binding"/>
    <property type="evidence" value="ECO:0007669"/>
    <property type="project" value="UniProtKB-KW"/>
</dbReference>
<dbReference type="CDD" id="cd01127">
    <property type="entry name" value="TrwB_TraG_TraD_VirD4"/>
    <property type="match status" value="1"/>
</dbReference>
<dbReference type="Gene3D" id="1.10.10.10">
    <property type="entry name" value="Winged helix-like DNA-binding domain superfamily/Winged helix DNA-binding domain"/>
    <property type="match status" value="1"/>
</dbReference>
<comment type="caution">
    <text evidence="18">The sequence shown here is derived from an EMBL/GenBank/DDBJ whole genome shotgun (WGS) entry which is preliminary data.</text>
</comment>
<evidence type="ECO:0000313" key="18">
    <source>
        <dbReference type="EMBL" id="NMF25498.1"/>
    </source>
</evidence>
<name>A0A7X9XZY1_9ACTN</name>
<dbReference type="Pfam" id="PF01580">
    <property type="entry name" value="FtsK_SpoIIIE"/>
    <property type="match status" value="1"/>
</dbReference>
<feature type="region of interest" description="Disordered" evidence="15">
    <location>
        <begin position="323"/>
        <end position="447"/>
    </location>
</feature>
<dbReference type="InterPro" id="IPR027417">
    <property type="entry name" value="P-loop_NTPase"/>
</dbReference>
<dbReference type="Gene3D" id="3.40.50.300">
    <property type="entry name" value="P-loop containing nucleotide triphosphate hydrolases"/>
    <property type="match status" value="1"/>
</dbReference>
<dbReference type="InterPro" id="IPR025199">
    <property type="entry name" value="FtsK_4TM"/>
</dbReference>
<feature type="transmembrane region" description="Helical" evidence="16">
    <location>
        <begin position="166"/>
        <end position="186"/>
    </location>
</feature>
<feature type="compositionally biased region" description="Low complexity" evidence="15">
    <location>
        <begin position="397"/>
        <end position="406"/>
    </location>
</feature>
<dbReference type="Pfam" id="PF13491">
    <property type="entry name" value="FtsK_4TM"/>
    <property type="match status" value="1"/>
</dbReference>
<feature type="domain" description="FtsK" evidence="17">
    <location>
        <begin position="551"/>
        <end position="748"/>
    </location>
</feature>
<dbReference type="GO" id="GO:0005524">
    <property type="term" value="F:ATP binding"/>
    <property type="evidence" value="ECO:0007669"/>
    <property type="project" value="UniProtKB-UniRule"/>
</dbReference>
<dbReference type="InterPro" id="IPR018541">
    <property type="entry name" value="Ftsk_gamma"/>
</dbReference>
<evidence type="ECO:0000259" key="17">
    <source>
        <dbReference type="PROSITE" id="PS50901"/>
    </source>
</evidence>
<dbReference type="GO" id="GO:0005886">
    <property type="term" value="C:plasma membrane"/>
    <property type="evidence" value="ECO:0007669"/>
    <property type="project" value="UniProtKB-SubCell"/>
</dbReference>
<dbReference type="Pfam" id="PF09397">
    <property type="entry name" value="FtsK_gamma"/>
    <property type="match status" value="1"/>
</dbReference>
<dbReference type="InterPro" id="IPR002543">
    <property type="entry name" value="FtsK_dom"/>
</dbReference>
<dbReference type="Gene3D" id="3.30.980.40">
    <property type="match status" value="1"/>
</dbReference>
<evidence type="ECO:0000256" key="11">
    <source>
        <dbReference type="ARBA" id="ARBA00023136"/>
    </source>
</evidence>
<feature type="transmembrane region" description="Helical" evidence="16">
    <location>
        <begin position="137"/>
        <end position="159"/>
    </location>
</feature>
<proteinExistence type="inferred from homology"/>
<keyword evidence="7" id="KW-0159">Chromosome partition</keyword>
<keyword evidence="8 14" id="KW-0067">ATP-binding</keyword>
<keyword evidence="12" id="KW-0131">Cell cycle</keyword>
<keyword evidence="4" id="KW-0132">Cell division</keyword>
<gene>
    <name evidence="18" type="ORF">HF885_03445</name>
</gene>
<dbReference type="InterPro" id="IPR041027">
    <property type="entry name" value="FtsK_alpha"/>
</dbReference>
<feature type="compositionally biased region" description="Low complexity" evidence="15">
    <location>
        <begin position="427"/>
        <end position="437"/>
    </location>
</feature>
<comment type="function">
    <text evidence="13">Essential cell division protein that coordinates cell division and chromosome segregation. The N-terminus is involved in assembly of the cell-division machinery. The C-terminus functions as a DNA motor that moves dsDNA in an ATP-dependent manner towards the dif recombination site, which is located within the replication terminus region. Required for activation of the Xer recombinase, allowing activation of chromosome unlinking by recombination.</text>
</comment>
<evidence type="ECO:0000256" key="1">
    <source>
        <dbReference type="ARBA" id="ARBA00004651"/>
    </source>
</evidence>
<evidence type="ECO:0000256" key="6">
    <source>
        <dbReference type="ARBA" id="ARBA00022741"/>
    </source>
</evidence>